<evidence type="ECO:0000313" key="1">
    <source>
        <dbReference type="EMBL" id="KKL96871.1"/>
    </source>
</evidence>
<comment type="caution">
    <text evidence="1">The sequence shown here is derived from an EMBL/GenBank/DDBJ whole genome shotgun (WGS) entry which is preliminary data.</text>
</comment>
<dbReference type="AlphaFoldDB" id="A0A0F9H1P2"/>
<name>A0A0F9H1P2_9ZZZZ</name>
<proteinExistence type="predicted"/>
<gene>
    <name evidence="1" type="ORF">LCGC14_1840150</name>
</gene>
<sequence length="96" mass="10580">MKSTNIASVPSALEAAIKLLASKGMRITQVAVSRELAQRMIDCRQLMDDIGPSPVLLSIDTEFDIFLPARDVNPDYLVSKPDNFIGVMFNIDVLID</sequence>
<protein>
    <submittedName>
        <fullName evidence="1">Uncharacterized protein</fullName>
    </submittedName>
</protein>
<organism evidence="1">
    <name type="scientific">marine sediment metagenome</name>
    <dbReference type="NCBI Taxonomy" id="412755"/>
    <lineage>
        <taxon>unclassified sequences</taxon>
        <taxon>metagenomes</taxon>
        <taxon>ecological metagenomes</taxon>
    </lineage>
</organism>
<reference evidence="1" key="1">
    <citation type="journal article" date="2015" name="Nature">
        <title>Complex archaea that bridge the gap between prokaryotes and eukaryotes.</title>
        <authorList>
            <person name="Spang A."/>
            <person name="Saw J.H."/>
            <person name="Jorgensen S.L."/>
            <person name="Zaremba-Niedzwiedzka K."/>
            <person name="Martijn J."/>
            <person name="Lind A.E."/>
            <person name="van Eijk R."/>
            <person name="Schleper C."/>
            <person name="Guy L."/>
            <person name="Ettema T.J."/>
        </authorList>
    </citation>
    <scope>NUCLEOTIDE SEQUENCE</scope>
</reference>
<accession>A0A0F9H1P2</accession>
<dbReference type="EMBL" id="LAZR01018314">
    <property type="protein sequence ID" value="KKL96871.1"/>
    <property type="molecule type" value="Genomic_DNA"/>
</dbReference>